<dbReference type="Gene3D" id="3.40.630.30">
    <property type="match status" value="2"/>
</dbReference>
<dbReference type="AlphaFoldDB" id="A0A2N0ZKH2"/>
<gene>
    <name evidence="2" type="ORF">CWS20_05660</name>
</gene>
<dbReference type="Gene3D" id="3.30.1050.10">
    <property type="entry name" value="SCP2 sterol-binding domain"/>
    <property type="match status" value="1"/>
</dbReference>
<dbReference type="InterPro" id="IPR051554">
    <property type="entry name" value="Acetyltransferase_Eis"/>
</dbReference>
<dbReference type="PANTHER" id="PTHR37817">
    <property type="entry name" value="N-ACETYLTRANSFERASE EIS"/>
    <property type="match status" value="1"/>
</dbReference>
<dbReference type="SUPFAM" id="SSF55729">
    <property type="entry name" value="Acyl-CoA N-acyltransferases (Nat)"/>
    <property type="match status" value="1"/>
</dbReference>
<keyword evidence="2" id="KW-0808">Transferase</keyword>
<protein>
    <submittedName>
        <fullName evidence="2">GNAT family N-acetyltransferase</fullName>
    </submittedName>
</protein>
<dbReference type="Pfam" id="PF13530">
    <property type="entry name" value="SCP2_2"/>
    <property type="match status" value="1"/>
</dbReference>
<dbReference type="Pfam" id="PF13527">
    <property type="entry name" value="Acetyltransf_9"/>
    <property type="match status" value="1"/>
</dbReference>
<dbReference type="PANTHER" id="PTHR37817:SF1">
    <property type="entry name" value="N-ACETYLTRANSFERASE EIS"/>
    <property type="match status" value="1"/>
</dbReference>
<reference evidence="2 3" key="1">
    <citation type="journal article" date="2010" name="Int. J. Syst. Evol. Microbiol.">
        <title>Bacillus horneckiae sp. nov., isolated from a spacecraft-assembly clean room.</title>
        <authorList>
            <person name="Vaishampayan P."/>
            <person name="Probst A."/>
            <person name="Krishnamurthi S."/>
            <person name="Ghosh S."/>
            <person name="Osman S."/>
            <person name="McDowall A."/>
            <person name="Ruckmani A."/>
            <person name="Mayilraj S."/>
            <person name="Venkateswaran K."/>
        </authorList>
    </citation>
    <scope>NUCLEOTIDE SEQUENCE [LARGE SCALE GENOMIC DNA]</scope>
    <source>
        <strain evidence="3">1PO1SC</strain>
    </source>
</reference>
<dbReference type="GO" id="GO:0030649">
    <property type="term" value="P:aminoglycoside antibiotic catabolic process"/>
    <property type="evidence" value="ECO:0007669"/>
    <property type="project" value="TreeGrafter"/>
</dbReference>
<dbReference type="PROSITE" id="PS51186">
    <property type="entry name" value="GNAT"/>
    <property type="match status" value="1"/>
</dbReference>
<dbReference type="GO" id="GO:0034069">
    <property type="term" value="F:aminoglycoside N-acetyltransferase activity"/>
    <property type="evidence" value="ECO:0007669"/>
    <property type="project" value="TreeGrafter"/>
</dbReference>
<organism evidence="2 3">
    <name type="scientific">Cytobacillus horneckiae</name>
    <dbReference type="NCBI Taxonomy" id="549687"/>
    <lineage>
        <taxon>Bacteria</taxon>
        <taxon>Bacillati</taxon>
        <taxon>Bacillota</taxon>
        <taxon>Bacilli</taxon>
        <taxon>Bacillales</taxon>
        <taxon>Bacillaceae</taxon>
        <taxon>Cytobacillus</taxon>
    </lineage>
</organism>
<dbReference type="InterPro" id="IPR016181">
    <property type="entry name" value="Acyl_CoA_acyltransferase"/>
</dbReference>
<dbReference type="InterPro" id="IPR025559">
    <property type="entry name" value="Eis_dom"/>
</dbReference>
<accession>A0A2N0ZKH2</accession>
<dbReference type="InterPro" id="IPR041380">
    <property type="entry name" value="Acetyltransf_17"/>
</dbReference>
<name>A0A2N0ZKH2_9BACI</name>
<evidence type="ECO:0000313" key="3">
    <source>
        <dbReference type="Proteomes" id="UP000233343"/>
    </source>
</evidence>
<dbReference type="EMBL" id="PISD01000009">
    <property type="protein sequence ID" value="PKG29998.1"/>
    <property type="molecule type" value="Genomic_DNA"/>
</dbReference>
<evidence type="ECO:0000313" key="2">
    <source>
        <dbReference type="EMBL" id="PKG29998.1"/>
    </source>
</evidence>
<keyword evidence="3" id="KW-1185">Reference proteome</keyword>
<comment type="caution">
    <text evidence="2">The sequence shown here is derived from an EMBL/GenBank/DDBJ whole genome shotgun (WGS) entry which is preliminary data.</text>
</comment>
<sequence>MKKIYSGKVEKSVKTLTKEHYSESIALSMYAFQYKVSEHDIDERKKLLDDHHILGIWENDKLASKLHMLNFTVFINGEEWSMGGIAGVATYPEYRRLGHVKALISQSLIEMKEKGQLFSFLHPFDIGFYRKFGWEIFSENKKLTIVNKDLSMIGSISGKINRIKPQENDAAEKIYAKYIQRYSGGLVRDKSWWERSIYEDEEQYAIFEDEEGNPQGYIAYEIKNRLMKVSEYIALTQEARVQLWNFICQHDSMLNTVELTTANNDPFPYFLKQPKQKVEVYPYFMGRIVDVQRCLQSYKFLNRTNDIVLKIKDEFAQWNNGEFYLNGESVQQTENCIELSINALSATLIGYKRPLELYELGEINGFEKDIEAFDQDVPYQKTAFYDFF</sequence>
<dbReference type="SUPFAM" id="SSF55718">
    <property type="entry name" value="SCP-like"/>
    <property type="match status" value="1"/>
</dbReference>
<dbReference type="InterPro" id="IPR036527">
    <property type="entry name" value="SCP2_sterol-bd_dom_sf"/>
</dbReference>
<proteinExistence type="predicted"/>
<evidence type="ECO:0000259" key="1">
    <source>
        <dbReference type="PROSITE" id="PS51186"/>
    </source>
</evidence>
<feature type="domain" description="N-acetyltransferase" evidence="1">
    <location>
        <begin position="11"/>
        <end position="157"/>
    </location>
</feature>
<dbReference type="Proteomes" id="UP000233343">
    <property type="component" value="Unassembled WGS sequence"/>
</dbReference>
<dbReference type="Pfam" id="PF17668">
    <property type="entry name" value="Acetyltransf_17"/>
    <property type="match status" value="1"/>
</dbReference>
<dbReference type="InterPro" id="IPR000182">
    <property type="entry name" value="GNAT_dom"/>
</dbReference>